<protein>
    <submittedName>
        <fullName evidence="1">Uncharacterized protein</fullName>
    </submittedName>
</protein>
<reference evidence="1 2" key="1">
    <citation type="submission" date="2020-04" db="EMBL/GenBank/DDBJ databases">
        <title>Luteolibacter sp. G-1-1-1 isolated from soil.</title>
        <authorList>
            <person name="Dahal R.H."/>
        </authorList>
    </citation>
    <scope>NUCLEOTIDE SEQUENCE [LARGE SCALE GENOMIC DNA]</scope>
    <source>
        <strain evidence="1 2">G-1-1-1</strain>
    </source>
</reference>
<dbReference type="AlphaFoldDB" id="A0A858RE35"/>
<name>A0A858RE35_9BACT</name>
<sequence>MRLQQNQIWKKGKEFIRIVRLERFEVAYKSMADLSTKEGSHHVLTKKEFCRLLHGAKLLEPEQPAVEGEGEDPA</sequence>
<evidence type="ECO:0000313" key="2">
    <source>
        <dbReference type="Proteomes" id="UP000501812"/>
    </source>
</evidence>
<dbReference type="Proteomes" id="UP000501812">
    <property type="component" value="Chromosome"/>
</dbReference>
<organism evidence="1 2">
    <name type="scientific">Luteolibacter luteus</name>
    <dbReference type="NCBI Taxonomy" id="2728835"/>
    <lineage>
        <taxon>Bacteria</taxon>
        <taxon>Pseudomonadati</taxon>
        <taxon>Verrucomicrobiota</taxon>
        <taxon>Verrucomicrobiia</taxon>
        <taxon>Verrucomicrobiales</taxon>
        <taxon>Verrucomicrobiaceae</taxon>
        <taxon>Luteolibacter</taxon>
    </lineage>
</organism>
<evidence type="ECO:0000313" key="1">
    <source>
        <dbReference type="EMBL" id="QJE95002.1"/>
    </source>
</evidence>
<accession>A0A858RE35</accession>
<proteinExistence type="predicted"/>
<dbReference type="EMBL" id="CP051774">
    <property type="protein sequence ID" value="QJE95002.1"/>
    <property type="molecule type" value="Genomic_DNA"/>
</dbReference>
<gene>
    <name evidence="1" type="ORF">HHL09_04180</name>
</gene>
<dbReference type="KEGG" id="luo:HHL09_04180"/>
<keyword evidence="2" id="KW-1185">Reference proteome</keyword>
<dbReference type="RefSeq" id="WP_169453223.1">
    <property type="nucleotide sequence ID" value="NZ_CP051774.1"/>
</dbReference>